<dbReference type="Proteomes" id="UP000676079">
    <property type="component" value="Chromosome"/>
</dbReference>
<keyword evidence="3" id="KW-1185">Reference proteome</keyword>
<accession>A0ABX8BVM6</accession>
<evidence type="ECO:0000256" key="1">
    <source>
        <dbReference type="SAM" id="Phobius"/>
    </source>
</evidence>
<proteinExistence type="predicted"/>
<keyword evidence="1" id="KW-0812">Transmembrane</keyword>
<keyword evidence="1" id="KW-1133">Transmembrane helix</keyword>
<organism evidence="2 3">
    <name type="scientific">Nocardiopsis changdeensis</name>
    <dbReference type="NCBI Taxonomy" id="2831969"/>
    <lineage>
        <taxon>Bacteria</taxon>
        <taxon>Bacillati</taxon>
        <taxon>Actinomycetota</taxon>
        <taxon>Actinomycetes</taxon>
        <taxon>Streptosporangiales</taxon>
        <taxon>Nocardiopsidaceae</taxon>
        <taxon>Nocardiopsis</taxon>
    </lineage>
</organism>
<dbReference type="EMBL" id="CP074133">
    <property type="protein sequence ID" value="QUX26141.1"/>
    <property type="molecule type" value="Genomic_DNA"/>
</dbReference>
<keyword evidence="1" id="KW-0472">Membrane</keyword>
<evidence type="ECO:0008006" key="4">
    <source>
        <dbReference type="Google" id="ProtNLM"/>
    </source>
</evidence>
<gene>
    <name evidence="2" type="ORF">KGD84_22155</name>
</gene>
<protein>
    <recommendedName>
        <fullName evidence="4">Secreted protein</fullName>
    </recommendedName>
</protein>
<reference evidence="2 3" key="1">
    <citation type="submission" date="2021-05" db="EMBL/GenBank/DDBJ databases">
        <title>Direct Submission.</title>
        <authorList>
            <person name="Li K."/>
            <person name="Gao J."/>
        </authorList>
    </citation>
    <scope>NUCLEOTIDE SEQUENCE [LARGE SCALE GENOMIC DNA]</scope>
    <source>
        <strain evidence="2 3">Mg02</strain>
    </source>
</reference>
<feature type="transmembrane region" description="Helical" evidence="1">
    <location>
        <begin position="16"/>
        <end position="36"/>
    </location>
</feature>
<evidence type="ECO:0000313" key="2">
    <source>
        <dbReference type="EMBL" id="QUX26141.1"/>
    </source>
</evidence>
<sequence length="200" mass="20727">MAQPSGTAPGTSRNHWIPLGVATAVAVLLVVVWSLLDALLPGAQRVRAGDEITLGQGGGYRAALTLPQDGWHLDVGASQAGQTYRFHRGPVDLTVTSVTPVGDPLPDAERLWAGMGDIVRAGDPTARLGEPEAITTEQGVEGLTGVMRSRSEEGAAVLYPSPDGEFAVEMTLGGEDATTADLKAVADVARAVTFTEEGGR</sequence>
<evidence type="ECO:0000313" key="3">
    <source>
        <dbReference type="Proteomes" id="UP000676079"/>
    </source>
</evidence>
<name>A0ABX8BVM6_9ACTN</name>